<proteinExistence type="predicted"/>
<protein>
    <submittedName>
        <fullName evidence="1">Uncharacterized protein</fullName>
    </submittedName>
</protein>
<gene>
    <name evidence="1" type="ORF">RFI_38746</name>
</gene>
<dbReference type="EMBL" id="ASPP01045895">
    <property type="protein sequence ID" value="ETN98741.1"/>
    <property type="molecule type" value="Genomic_DNA"/>
</dbReference>
<name>X6LC76_RETFI</name>
<accession>X6LC76</accession>
<dbReference type="AlphaFoldDB" id="X6LC76"/>
<keyword evidence="2" id="KW-1185">Reference proteome</keyword>
<sequence>VLKAFLVVSSATNINTSNSTGNSTNGQIFLRYHYNMNILKISWNALVDYMWKMIMWKCAQYPQVKYLESVLVVQIFNKESTLLENKITCIPQNNVMINTKQFNKNLYMKSAINMSTYNLKQMEKKIVYK</sequence>
<reference evidence="1 2" key="1">
    <citation type="journal article" date="2013" name="Curr. Biol.">
        <title>The Genome of the Foraminiferan Reticulomyxa filosa.</title>
        <authorList>
            <person name="Glockner G."/>
            <person name="Hulsmann N."/>
            <person name="Schleicher M."/>
            <person name="Noegel A.A."/>
            <person name="Eichinger L."/>
            <person name="Gallinger C."/>
            <person name="Pawlowski J."/>
            <person name="Sierra R."/>
            <person name="Euteneuer U."/>
            <person name="Pillet L."/>
            <person name="Moustafa A."/>
            <person name="Platzer M."/>
            <person name="Groth M."/>
            <person name="Szafranski K."/>
            <person name="Schliwa M."/>
        </authorList>
    </citation>
    <scope>NUCLEOTIDE SEQUENCE [LARGE SCALE GENOMIC DNA]</scope>
</reference>
<organism evidence="1 2">
    <name type="scientific">Reticulomyxa filosa</name>
    <dbReference type="NCBI Taxonomy" id="46433"/>
    <lineage>
        <taxon>Eukaryota</taxon>
        <taxon>Sar</taxon>
        <taxon>Rhizaria</taxon>
        <taxon>Retaria</taxon>
        <taxon>Foraminifera</taxon>
        <taxon>Monothalamids</taxon>
        <taxon>Reticulomyxidae</taxon>
        <taxon>Reticulomyxa</taxon>
    </lineage>
</organism>
<evidence type="ECO:0000313" key="2">
    <source>
        <dbReference type="Proteomes" id="UP000023152"/>
    </source>
</evidence>
<dbReference type="Proteomes" id="UP000023152">
    <property type="component" value="Unassembled WGS sequence"/>
</dbReference>
<evidence type="ECO:0000313" key="1">
    <source>
        <dbReference type="EMBL" id="ETN98741.1"/>
    </source>
</evidence>
<comment type="caution">
    <text evidence="1">The sequence shown here is derived from an EMBL/GenBank/DDBJ whole genome shotgun (WGS) entry which is preliminary data.</text>
</comment>
<feature type="non-terminal residue" evidence="1">
    <location>
        <position position="1"/>
    </location>
</feature>